<dbReference type="Pfam" id="PF22888">
    <property type="entry name" value="FIMAH"/>
    <property type="match status" value="1"/>
</dbReference>
<accession>A0ABT4GQG3</accession>
<evidence type="ECO:0000259" key="1">
    <source>
        <dbReference type="Pfam" id="PF22888"/>
    </source>
</evidence>
<sequence>MVIRRKWFMLVLAVLVAVGIFPLGTVATSAGDARYIPMEVQNSGFEESAGSSSIPGWRTFSADAAKGTSVVATDTLHKSGSQSAMMTDGSTTLPLGLISNPIPVVAGETYRLTAEILVAQSSVRAYIKFFNDAGKEQLPNATALANTLNQWSLLEVEGSVPATATKAEIWFYMGASGMSKSYIDDVSLSLKTLEPEPELPVSFGEPIDLGDAVKIPLSQSAVYGKNASGENEQYIAVVGSPAVFYAVNAETGEQRFKQQLPGSDVVWAMTIGSDGNVYVSGTTNGILYRYLPDERRLESLGVNPSDKFVWDLKASYDGKIYGATYPNSKVFEYDIATAVFKDLGSMKPGQQYARGLGVTDDYVYVGIGTKAYVVRYDRRTGEKKDIAIPTQGESGTISEIQVYRGKLFVNAGSKLYVIDVATEQLLNTITYQSKISEPSPYQPNLIYYKLADTLYTYNMDTNETDKVEGAPPLPGDTAVKNHAWMTLTQGEKVGRTVLVGMAAFTDSFFFDPTDNWYRLIYPKVESQGVAVNAMEAYGDQLFLGGYQRGLSIFDLKTQQYTYTNKGFHQSEGIGSYGGKVIFGTYSGAKMYAYDPGQPLDYSEYGAGNPGLVLDIEEDQDRPFTMTEGEGKLFIGTFPSYGKLGGALTIMEKVSGDDGTVTSTVYDVYRDIVPNQSIFGLAYKDGKVYGGTSPVGGLGITPTETVAKMFVFDVARREKIAEFTPVIPGLDGPPKLIGELTFGPDGLLWGAVDGTIFAMNPDTYEIVKSKVVYPTIYNSSKYRPFYLKWGQDGLLYTTLGRKLTVVDPATLQTKQLIEGTVNLLALGGDGSVYYTLGAKLYRLPVPLKEVTLEVGSNEFTRGEDSLITVKGVLANGHEARLSEGEVQITVTDPAVADVRDGALIGKNPGIAEVQATVSLHGVTLKTVPVTIRVVSSMESVRGLLEEGKAEGNIMTSVFMQLSNALAQAEHQRDKGDASKSIKHLQDMLKHLEHVRVKDGAIETGIYENLKTDIAWLISHMISM</sequence>
<dbReference type="Gene3D" id="2.60.120.260">
    <property type="entry name" value="Galactose-binding domain-like"/>
    <property type="match status" value="1"/>
</dbReference>
<dbReference type="Gene3D" id="2.130.10.10">
    <property type="entry name" value="YVTN repeat-like/Quinoprotein amine dehydrogenase"/>
    <property type="match status" value="1"/>
</dbReference>
<organism evidence="2 3">
    <name type="scientific">Paenibacillus alginolyticus</name>
    <dbReference type="NCBI Taxonomy" id="59839"/>
    <lineage>
        <taxon>Bacteria</taxon>
        <taxon>Bacillati</taxon>
        <taxon>Bacillota</taxon>
        <taxon>Bacilli</taxon>
        <taxon>Bacillales</taxon>
        <taxon>Paenibacillaceae</taxon>
        <taxon>Paenibacillus</taxon>
    </lineage>
</organism>
<dbReference type="SUPFAM" id="SSF49785">
    <property type="entry name" value="Galactose-binding domain-like"/>
    <property type="match status" value="1"/>
</dbReference>
<feature type="domain" description="FIMAH" evidence="1">
    <location>
        <begin position="937"/>
        <end position="1016"/>
    </location>
</feature>
<dbReference type="EMBL" id="JAMDMX010000218">
    <property type="protein sequence ID" value="MCY9698238.1"/>
    <property type="molecule type" value="Genomic_DNA"/>
</dbReference>
<dbReference type="PANTHER" id="PTHR34512">
    <property type="entry name" value="CELL SURFACE PROTEIN"/>
    <property type="match status" value="1"/>
</dbReference>
<dbReference type="SUPFAM" id="SSF101898">
    <property type="entry name" value="NHL repeat"/>
    <property type="match status" value="1"/>
</dbReference>
<dbReference type="SUPFAM" id="SSF50969">
    <property type="entry name" value="YVTN repeat-like/Quinoprotein amine dehydrogenase"/>
    <property type="match status" value="1"/>
</dbReference>
<dbReference type="InterPro" id="IPR054470">
    <property type="entry name" value="FIMAH_dom"/>
</dbReference>
<dbReference type="InterPro" id="IPR011044">
    <property type="entry name" value="Quino_amine_DH_bsu"/>
</dbReference>
<dbReference type="PANTHER" id="PTHR34512:SF30">
    <property type="entry name" value="OUTER MEMBRANE PROTEIN ASSEMBLY FACTOR BAMB"/>
    <property type="match status" value="1"/>
</dbReference>
<gene>
    <name evidence="2" type="ORF">M5X19_36165</name>
</gene>
<dbReference type="InterPro" id="IPR008979">
    <property type="entry name" value="Galactose-bd-like_sf"/>
</dbReference>
<name>A0ABT4GQG3_9BACL</name>
<protein>
    <recommendedName>
        <fullName evidence="1">FIMAH domain-containing protein</fullName>
    </recommendedName>
</protein>
<reference evidence="2 3" key="1">
    <citation type="submission" date="2022-05" db="EMBL/GenBank/DDBJ databases">
        <title>Genome Sequencing of Bee-Associated Microbes.</title>
        <authorList>
            <person name="Dunlap C."/>
        </authorList>
    </citation>
    <scope>NUCLEOTIDE SEQUENCE [LARGE SCALE GENOMIC DNA]</scope>
    <source>
        <strain evidence="2 3">NRRL B-14421</strain>
    </source>
</reference>
<evidence type="ECO:0000313" key="3">
    <source>
        <dbReference type="Proteomes" id="UP001527099"/>
    </source>
</evidence>
<dbReference type="InterPro" id="IPR015943">
    <property type="entry name" value="WD40/YVTN_repeat-like_dom_sf"/>
</dbReference>
<proteinExistence type="predicted"/>
<comment type="caution">
    <text evidence="2">The sequence shown here is derived from an EMBL/GenBank/DDBJ whole genome shotgun (WGS) entry which is preliminary data.</text>
</comment>
<evidence type="ECO:0000313" key="2">
    <source>
        <dbReference type="EMBL" id="MCY9698238.1"/>
    </source>
</evidence>
<dbReference type="RefSeq" id="WP_268618703.1">
    <property type="nucleotide sequence ID" value="NZ_JAMDMX010000218.1"/>
</dbReference>
<dbReference type="Proteomes" id="UP001527099">
    <property type="component" value="Unassembled WGS sequence"/>
</dbReference>
<keyword evidence="3" id="KW-1185">Reference proteome</keyword>